<dbReference type="Pfam" id="PF03456">
    <property type="entry name" value="uDENN"/>
    <property type="match status" value="1"/>
</dbReference>
<dbReference type="InterPro" id="IPR043153">
    <property type="entry name" value="DENN_C"/>
</dbReference>
<dbReference type="Proteomes" id="UP000824469">
    <property type="component" value="Unassembled WGS sequence"/>
</dbReference>
<organism evidence="3 4">
    <name type="scientific">Taxus chinensis</name>
    <name type="common">Chinese yew</name>
    <name type="synonym">Taxus wallichiana var. chinensis</name>
    <dbReference type="NCBI Taxonomy" id="29808"/>
    <lineage>
        <taxon>Eukaryota</taxon>
        <taxon>Viridiplantae</taxon>
        <taxon>Streptophyta</taxon>
        <taxon>Embryophyta</taxon>
        <taxon>Tracheophyta</taxon>
        <taxon>Spermatophyta</taxon>
        <taxon>Pinopsida</taxon>
        <taxon>Pinidae</taxon>
        <taxon>Conifers II</taxon>
        <taxon>Cupressales</taxon>
        <taxon>Taxaceae</taxon>
        <taxon>Taxus</taxon>
    </lineage>
</organism>
<dbReference type="Pfam" id="PF02141">
    <property type="entry name" value="DENN"/>
    <property type="match status" value="1"/>
</dbReference>
<gene>
    <name evidence="3" type="ORF">KI387_015724</name>
</gene>
<keyword evidence="4" id="KW-1185">Reference proteome</keyword>
<dbReference type="PROSITE" id="PS50211">
    <property type="entry name" value="DENN"/>
    <property type="match status" value="1"/>
</dbReference>
<dbReference type="Gene3D" id="3.40.50.11500">
    <property type="match status" value="1"/>
</dbReference>
<dbReference type="InterPro" id="IPR051942">
    <property type="entry name" value="DENN_domain_containing_2"/>
</dbReference>
<evidence type="ECO:0000256" key="1">
    <source>
        <dbReference type="SAM" id="MobiDB-lite"/>
    </source>
</evidence>
<dbReference type="AlphaFoldDB" id="A0AA38GFT7"/>
<feature type="compositionally biased region" description="Polar residues" evidence="1">
    <location>
        <begin position="487"/>
        <end position="497"/>
    </location>
</feature>
<evidence type="ECO:0000259" key="2">
    <source>
        <dbReference type="PROSITE" id="PS50211"/>
    </source>
</evidence>
<feature type="region of interest" description="Disordered" evidence="1">
    <location>
        <begin position="470"/>
        <end position="539"/>
    </location>
</feature>
<evidence type="ECO:0000313" key="3">
    <source>
        <dbReference type="EMBL" id="KAH9321085.1"/>
    </source>
</evidence>
<protein>
    <recommendedName>
        <fullName evidence="2">UDENN domain-containing protein</fullName>
    </recommendedName>
</protein>
<name>A0AA38GFT7_TAXCH</name>
<sequence length="950" mass="107174">MVISLVEMETTAETEMVIYPTIEELVLTPAQMVTFLFFKFFDEHYMVVQGRDRGDFDYRIIESLYKLQQATRAWNRFFNPHLRGSDFNTLEMGLTLSAIGDSSLVNESRNREPVDHLSYLLFMGPDFCFAVLLHSTTATQSRTTDFKVQLMAQSVDGIKLLICEIAEAIIIVMKKNQESGRQSWGASFFSQTSEDVARAVVAAAATVRPRPSVVYSAKNENSNNQLQKLRRQVSKIWKGCPFPDGKKSTYNPEVLTSHKRQWTRLQLQYLERKHQKEPTTLFESIVVVGLHPNTDMRAIEVSLTRKKSAEAAETSERLKDGFRYQHRGVGQQILEPQVLFAYPPNKRLPMKYKELLSFCFPNGLEAHLVERTPSMSELNEILLGQVADNATLYGCCMVVEELVQKPPGLMPMHSDVSAPCSPLSRFLASAPRCYCILSKMPFFSLHFEILKSIFSEERLERITERISELSFTSEGNQKEEKHESNCGVGQQDNTGQITVPDGKVANQEKSKENPKIIENVRSYHDGNSACDGSENSVDKLSNEPKLTEQENDENQVLQLQSKVKVSEQVCSEERQDPREEIQNYKSGQGSVNDAEAIIFNRDVWNGYHEFSNSSNRIHTFTNSNYEEHFRSMNSDDGVDNHEVNPSGQAEANASDAILAWAKANNRHSLLIVCEYYQLPLPTRGSSLVFRPLEHLQPLTFHRYRDTELKFPGSSISLGSCSTSLEIAEAQATLFAEEEAQALSIWTVATICGALQLESILAIFSAALLEKQIIVVCSNLGVLSAVVLSIIPLIRPFQWQSLLLPVLPSSMLEFLDAPVPYVVGVKKKTPEVRSKIPNVIMADLNKNQVKMPSIPQLPQQRELLSALGPYHERLVAESYQATKRPVHEYTNDQAQAAEGFLSVLRSYLESLCTNLRSHTITNVQSNDDKVSLLLKESFIDSFSSRDRSFMK</sequence>
<reference evidence="3 4" key="1">
    <citation type="journal article" date="2021" name="Nat. Plants">
        <title>The Taxus genome provides insights into paclitaxel biosynthesis.</title>
        <authorList>
            <person name="Xiong X."/>
            <person name="Gou J."/>
            <person name="Liao Q."/>
            <person name="Li Y."/>
            <person name="Zhou Q."/>
            <person name="Bi G."/>
            <person name="Li C."/>
            <person name="Du R."/>
            <person name="Wang X."/>
            <person name="Sun T."/>
            <person name="Guo L."/>
            <person name="Liang H."/>
            <person name="Lu P."/>
            <person name="Wu Y."/>
            <person name="Zhang Z."/>
            <person name="Ro D.K."/>
            <person name="Shang Y."/>
            <person name="Huang S."/>
            <person name="Yan J."/>
        </authorList>
    </citation>
    <scope>NUCLEOTIDE SEQUENCE [LARGE SCALE GENOMIC DNA]</scope>
    <source>
        <strain evidence="3">Ta-2019</strain>
    </source>
</reference>
<feature type="non-terminal residue" evidence="3">
    <location>
        <position position="1"/>
    </location>
</feature>
<dbReference type="OMA" id="GNRCIRE"/>
<dbReference type="InterPro" id="IPR037516">
    <property type="entry name" value="Tripartite_DENN"/>
</dbReference>
<dbReference type="SMART" id="SM00799">
    <property type="entry name" value="DENN"/>
    <property type="match status" value="1"/>
</dbReference>
<evidence type="ECO:0000313" key="4">
    <source>
        <dbReference type="Proteomes" id="UP000824469"/>
    </source>
</evidence>
<feature type="domain" description="UDENN" evidence="2">
    <location>
        <begin position="318"/>
        <end position="950"/>
    </location>
</feature>
<proteinExistence type="predicted"/>
<dbReference type="InterPro" id="IPR001194">
    <property type="entry name" value="cDENN_dom"/>
</dbReference>
<dbReference type="PANTHER" id="PTHR15288">
    <property type="entry name" value="DENN DOMAIN-CONTAINING PROTEIN 2"/>
    <property type="match status" value="1"/>
</dbReference>
<feature type="compositionally biased region" description="Basic and acidic residues" evidence="1">
    <location>
        <begin position="506"/>
        <end position="515"/>
    </location>
</feature>
<dbReference type="Gene3D" id="3.30.450.200">
    <property type="match status" value="1"/>
</dbReference>
<dbReference type="InterPro" id="IPR005113">
    <property type="entry name" value="uDENN_dom"/>
</dbReference>
<dbReference type="EMBL" id="JAHRHJ020000003">
    <property type="protein sequence ID" value="KAH9321085.1"/>
    <property type="molecule type" value="Genomic_DNA"/>
</dbReference>
<dbReference type="PANTHER" id="PTHR15288:SF4">
    <property type="entry name" value="OS02G0777100 PROTEIN"/>
    <property type="match status" value="1"/>
</dbReference>
<accession>A0AA38GFT7</accession>
<comment type="caution">
    <text evidence="3">The sequence shown here is derived from an EMBL/GenBank/DDBJ whole genome shotgun (WGS) entry which is preliminary data.</text>
</comment>